<dbReference type="GO" id="GO:0003677">
    <property type="term" value="F:DNA binding"/>
    <property type="evidence" value="ECO:0007669"/>
    <property type="project" value="InterPro"/>
</dbReference>
<feature type="domain" description="Transposase Tc1-like" evidence="1">
    <location>
        <begin position="22"/>
        <end position="73"/>
    </location>
</feature>
<dbReference type="AlphaFoldDB" id="A0A9P6SRZ3"/>
<protein>
    <recommendedName>
        <fullName evidence="1">Transposase Tc1-like domain-containing protein</fullName>
    </recommendedName>
</protein>
<sequence>MKVLARKFTTGELQTLKDGQAFVQSVEAVHVGERSIRNYLNIEGLKTYLKQKKPGLTDKQKKIRYQFAKNHLHWTIDDWKN</sequence>
<proteinExistence type="predicted"/>
<reference evidence="2" key="1">
    <citation type="journal article" date="2020" name="Fungal Divers.">
        <title>Resolving the Mortierellaceae phylogeny through synthesis of multi-gene phylogenetics and phylogenomics.</title>
        <authorList>
            <person name="Vandepol N."/>
            <person name="Liber J."/>
            <person name="Desiro A."/>
            <person name="Na H."/>
            <person name="Kennedy M."/>
            <person name="Barry K."/>
            <person name="Grigoriev I.V."/>
            <person name="Miller A.N."/>
            <person name="O'Donnell K."/>
            <person name="Stajich J.E."/>
            <person name="Bonito G."/>
        </authorList>
    </citation>
    <scope>NUCLEOTIDE SEQUENCE</scope>
    <source>
        <strain evidence="2">NRRL 2769</strain>
    </source>
</reference>
<dbReference type="InterPro" id="IPR002492">
    <property type="entry name" value="Transposase_Tc1-like"/>
</dbReference>
<name>A0A9P6SRZ3_9FUNG</name>
<feature type="non-terminal residue" evidence="2">
    <location>
        <position position="81"/>
    </location>
</feature>
<evidence type="ECO:0000313" key="3">
    <source>
        <dbReference type="Proteomes" id="UP000703661"/>
    </source>
</evidence>
<evidence type="ECO:0000313" key="2">
    <source>
        <dbReference type="EMBL" id="KAF9994912.1"/>
    </source>
</evidence>
<organism evidence="2 3">
    <name type="scientific">Entomortierella chlamydospora</name>
    <dbReference type="NCBI Taxonomy" id="101097"/>
    <lineage>
        <taxon>Eukaryota</taxon>
        <taxon>Fungi</taxon>
        <taxon>Fungi incertae sedis</taxon>
        <taxon>Mucoromycota</taxon>
        <taxon>Mortierellomycotina</taxon>
        <taxon>Mortierellomycetes</taxon>
        <taxon>Mortierellales</taxon>
        <taxon>Mortierellaceae</taxon>
        <taxon>Entomortierella</taxon>
    </lineage>
</organism>
<gene>
    <name evidence="2" type="ORF">BGZ80_007658</name>
</gene>
<comment type="caution">
    <text evidence="2">The sequence shown here is derived from an EMBL/GenBank/DDBJ whole genome shotgun (WGS) entry which is preliminary data.</text>
</comment>
<dbReference type="GO" id="GO:0015074">
    <property type="term" value="P:DNA integration"/>
    <property type="evidence" value="ECO:0007669"/>
    <property type="project" value="InterPro"/>
</dbReference>
<evidence type="ECO:0000259" key="1">
    <source>
        <dbReference type="Pfam" id="PF01498"/>
    </source>
</evidence>
<dbReference type="Proteomes" id="UP000703661">
    <property type="component" value="Unassembled WGS sequence"/>
</dbReference>
<dbReference type="EMBL" id="JAAAID010003961">
    <property type="protein sequence ID" value="KAF9994912.1"/>
    <property type="molecule type" value="Genomic_DNA"/>
</dbReference>
<accession>A0A9P6SRZ3</accession>
<dbReference type="Gene3D" id="3.30.420.10">
    <property type="entry name" value="Ribonuclease H-like superfamily/Ribonuclease H"/>
    <property type="match status" value="1"/>
</dbReference>
<dbReference type="InterPro" id="IPR036397">
    <property type="entry name" value="RNaseH_sf"/>
</dbReference>
<keyword evidence="3" id="KW-1185">Reference proteome</keyword>
<dbReference type="GO" id="GO:0006313">
    <property type="term" value="P:DNA transposition"/>
    <property type="evidence" value="ECO:0007669"/>
    <property type="project" value="InterPro"/>
</dbReference>
<dbReference type="Pfam" id="PF01498">
    <property type="entry name" value="HTH_Tnp_Tc3_2"/>
    <property type="match status" value="1"/>
</dbReference>